<keyword evidence="3" id="KW-1185">Reference proteome</keyword>
<dbReference type="GeneID" id="96006014"/>
<sequence>MDHLCPRLSFPLAPCLQCCLSGSLPSTEPKPQTGRRSNSIQSVVFPMPPKSVRPAKSTQWTKNADKRSRRPKLSLQTRLSSIPQKQVMDELSLSLAAFCWQQKESTQPQPQAPAVRSMRKDSATAPWLEPISQVQANT</sequence>
<dbReference type="EMBL" id="JAAQHG020000013">
    <property type="protein sequence ID" value="KAL1586730.1"/>
    <property type="molecule type" value="Genomic_DNA"/>
</dbReference>
<dbReference type="AlphaFoldDB" id="A0AB34KT63"/>
<name>A0AB34KT63_9PEZI</name>
<evidence type="ECO:0000313" key="2">
    <source>
        <dbReference type="EMBL" id="KAL1586730.1"/>
    </source>
</evidence>
<dbReference type="Proteomes" id="UP000803884">
    <property type="component" value="Unassembled WGS sequence"/>
</dbReference>
<protein>
    <submittedName>
        <fullName evidence="2">Uncharacterized protein</fullName>
    </submittedName>
</protein>
<comment type="caution">
    <text evidence="2">The sequence shown here is derived from an EMBL/GenBank/DDBJ whole genome shotgun (WGS) entry which is preliminary data.</text>
</comment>
<evidence type="ECO:0000256" key="1">
    <source>
        <dbReference type="SAM" id="MobiDB-lite"/>
    </source>
</evidence>
<accession>A0AB34KT63</accession>
<gene>
    <name evidence="2" type="ORF">WHR41_04570</name>
</gene>
<feature type="compositionally biased region" description="Polar residues" evidence="1">
    <location>
        <begin position="25"/>
        <end position="42"/>
    </location>
</feature>
<reference evidence="2 3" key="1">
    <citation type="journal article" date="2020" name="Microbiol. Resour. Announc.">
        <title>Draft Genome Sequence of a Cladosporium Species Isolated from the Mesophotic Ascidian Didemnum maculosum.</title>
        <authorList>
            <person name="Gioti A."/>
            <person name="Siaperas R."/>
            <person name="Nikolaivits E."/>
            <person name="Le Goff G."/>
            <person name="Ouazzani J."/>
            <person name="Kotoulas G."/>
            <person name="Topakas E."/>
        </authorList>
    </citation>
    <scope>NUCLEOTIDE SEQUENCE [LARGE SCALE GENOMIC DNA]</scope>
    <source>
        <strain evidence="2 3">TM138-S3</strain>
    </source>
</reference>
<proteinExistence type="predicted"/>
<feature type="region of interest" description="Disordered" evidence="1">
    <location>
        <begin position="104"/>
        <end position="138"/>
    </location>
</feature>
<feature type="region of interest" description="Disordered" evidence="1">
    <location>
        <begin position="25"/>
        <end position="80"/>
    </location>
</feature>
<organism evidence="2 3">
    <name type="scientific">Cladosporium halotolerans</name>
    <dbReference type="NCBI Taxonomy" id="1052096"/>
    <lineage>
        <taxon>Eukaryota</taxon>
        <taxon>Fungi</taxon>
        <taxon>Dikarya</taxon>
        <taxon>Ascomycota</taxon>
        <taxon>Pezizomycotina</taxon>
        <taxon>Dothideomycetes</taxon>
        <taxon>Dothideomycetidae</taxon>
        <taxon>Cladosporiales</taxon>
        <taxon>Cladosporiaceae</taxon>
        <taxon>Cladosporium</taxon>
    </lineage>
</organism>
<evidence type="ECO:0000313" key="3">
    <source>
        <dbReference type="Proteomes" id="UP000803884"/>
    </source>
</evidence>
<dbReference type="RefSeq" id="XP_069229835.1">
    <property type="nucleotide sequence ID" value="XM_069373176.1"/>
</dbReference>